<dbReference type="EMBL" id="CP003012">
    <property type="protein sequence ID" value="AEO68850.1"/>
    <property type="molecule type" value="Genomic_DNA"/>
</dbReference>
<name>G2RAB8_THETT</name>
<feature type="transmembrane region" description="Helical" evidence="1">
    <location>
        <begin position="35"/>
        <end position="57"/>
    </location>
</feature>
<organism evidence="2 3">
    <name type="scientific">Thermothielavioides terrestris (strain ATCC 38088 / NRRL 8126)</name>
    <name type="common">Thielavia terrestris</name>
    <dbReference type="NCBI Taxonomy" id="578455"/>
    <lineage>
        <taxon>Eukaryota</taxon>
        <taxon>Fungi</taxon>
        <taxon>Dikarya</taxon>
        <taxon>Ascomycota</taxon>
        <taxon>Pezizomycotina</taxon>
        <taxon>Sordariomycetes</taxon>
        <taxon>Sordariomycetidae</taxon>
        <taxon>Sordariales</taxon>
        <taxon>Chaetomiaceae</taxon>
        <taxon>Thermothielavioides</taxon>
        <taxon>Thermothielavioides terrestris</taxon>
    </lineage>
</organism>
<gene>
    <name evidence="2" type="ORF">THITE_2118580</name>
</gene>
<dbReference type="GeneID" id="11524376"/>
<keyword evidence="1" id="KW-0812">Transmembrane</keyword>
<dbReference type="RefSeq" id="XP_003655186.1">
    <property type="nucleotide sequence ID" value="XM_003655138.1"/>
</dbReference>
<accession>G2RAB8</accession>
<dbReference type="KEGG" id="ttt:THITE_2118580"/>
<dbReference type="HOGENOM" id="CLU_2962535_0_0_1"/>
<evidence type="ECO:0000313" key="3">
    <source>
        <dbReference type="Proteomes" id="UP000008181"/>
    </source>
</evidence>
<keyword evidence="1" id="KW-0472">Membrane</keyword>
<reference evidence="2 3" key="1">
    <citation type="journal article" date="2011" name="Nat. Biotechnol.">
        <title>Comparative genomic analysis of the thermophilic biomass-degrading fungi Myceliophthora thermophila and Thielavia terrestris.</title>
        <authorList>
            <person name="Berka R.M."/>
            <person name="Grigoriev I.V."/>
            <person name="Otillar R."/>
            <person name="Salamov A."/>
            <person name="Grimwood J."/>
            <person name="Reid I."/>
            <person name="Ishmael N."/>
            <person name="John T."/>
            <person name="Darmond C."/>
            <person name="Moisan M.-C."/>
            <person name="Henrissat B."/>
            <person name="Coutinho P.M."/>
            <person name="Lombard V."/>
            <person name="Natvig D.O."/>
            <person name="Lindquist E."/>
            <person name="Schmutz J."/>
            <person name="Lucas S."/>
            <person name="Harris P."/>
            <person name="Powlowski J."/>
            <person name="Bellemare A."/>
            <person name="Taylor D."/>
            <person name="Butler G."/>
            <person name="de Vries R.P."/>
            <person name="Allijn I.E."/>
            <person name="van den Brink J."/>
            <person name="Ushinsky S."/>
            <person name="Storms R."/>
            <person name="Powell A.J."/>
            <person name="Paulsen I.T."/>
            <person name="Elbourne L.D.H."/>
            <person name="Baker S.E."/>
            <person name="Magnuson J."/>
            <person name="LaBoissiere S."/>
            <person name="Clutterbuck A.J."/>
            <person name="Martinez D."/>
            <person name="Wogulis M."/>
            <person name="de Leon A.L."/>
            <person name="Rey M.W."/>
            <person name="Tsang A."/>
        </authorList>
    </citation>
    <scope>NUCLEOTIDE SEQUENCE [LARGE SCALE GENOMIC DNA]</scope>
    <source>
        <strain evidence="3">ATCC 38088 / NRRL 8126</strain>
    </source>
</reference>
<keyword evidence="1" id="KW-1133">Transmembrane helix</keyword>
<dbReference type="Proteomes" id="UP000008181">
    <property type="component" value="Chromosome 4"/>
</dbReference>
<proteinExistence type="predicted"/>
<evidence type="ECO:0000313" key="2">
    <source>
        <dbReference type="EMBL" id="AEO68850.1"/>
    </source>
</evidence>
<evidence type="ECO:0000256" key="1">
    <source>
        <dbReference type="SAM" id="Phobius"/>
    </source>
</evidence>
<protein>
    <submittedName>
        <fullName evidence="2">Uncharacterized protein</fullName>
    </submittedName>
</protein>
<dbReference type="AlphaFoldDB" id="G2RAB8"/>
<keyword evidence="3" id="KW-1185">Reference proteome</keyword>
<sequence length="59" mass="6154">MHDDAFACAGVEIRNQARGRMTGIHWRDAAATGSLVGLGSSFLCTVSVGEAFVIAAARM</sequence>